<feature type="transmembrane region" description="Helical" evidence="5">
    <location>
        <begin position="271"/>
        <end position="291"/>
    </location>
</feature>
<protein>
    <recommendedName>
        <fullName evidence="8">UDP-galactose transporter</fullName>
    </recommendedName>
</protein>
<sequence length="381" mass="41237">MSVGDVAAAVHESGHAAAVHQSSLVPQRSWISLLGVPGLVLLQVLAYSSQSLLITASKSEATGVYAYDTSLAVLIAEVFKLLAVLVAESRTQKLQSSTTWKHFFSDPLSLAIPAVLYAVHNNLVFAAHVYLPAPTYQLLHKMKIIITGIVYRVLLQRRLLVIQWIALLQLGIGLAVTALSASCPSSFHPAGISQCWLTWLKGATVMVSLSVCSALAGVHIELLRASRSKSHEEPQAPSQVQICSYGVLASAIGVALTAREEGRPLLHGYTPAVWAVVLANSFLGVLVSIVFKHGSNQVKLVGANLTVLVTAAASSQLFSFQPPASWWLGYSLVACSLCLYYGEEHILYSTDSIWLPFTKRSYFLRQKSEDLELELGYPKLV</sequence>
<name>A0A813F4K3_POLGL</name>
<organism evidence="6 7">
    <name type="scientific">Polarella glacialis</name>
    <name type="common">Dinoflagellate</name>
    <dbReference type="NCBI Taxonomy" id="89957"/>
    <lineage>
        <taxon>Eukaryota</taxon>
        <taxon>Sar</taxon>
        <taxon>Alveolata</taxon>
        <taxon>Dinophyceae</taxon>
        <taxon>Suessiales</taxon>
        <taxon>Suessiaceae</taxon>
        <taxon>Polarella</taxon>
    </lineage>
</organism>
<dbReference type="AlphaFoldDB" id="A0A813F4K3"/>
<feature type="transmembrane region" description="Helical" evidence="5">
    <location>
        <begin position="202"/>
        <end position="222"/>
    </location>
</feature>
<dbReference type="GO" id="GO:0015165">
    <property type="term" value="F:pyrimidine nucleotide-sugar transmembrane transporter activity"/>
    <property type="evidence" value="ECO:0007669"/>
    <property type="project" value="InterPro"/>
</dbReference>
<dbReference type="InterPro" id="IPR007271">
    <property type="entry name" value="Nuc_sug_transpt"/>
</dbReference>
<evidence type="ECO:0000256" key="1">
    <source>
        <dbReference type="ARBA" id="ARBA00004141"/>
    </source>
</evidence>
<dbReference type="OrthoDB" id="408493at2759"/>
<reference evidence="6" key="1">
    <citation type="submission" date="2021-02" db="EMBL/GenBank/DDBJ databases">
        <authorList>
            <person name="Dougan E. K."/>
            <person name="Rhodes N."/>
            <person name="Thang M."/>
            <person name="Chan C."/>
        </authorList>
    </citation>
    <scope>NUCLEOTIDE SEQUENCE</scope>
</reference>
<evidence type="ECO:0000313" key="7">
    <source>
        <dbReference type="Proteomes" id="UP000654075"/>
    </source>
</evidence>
<keyword evidence="3 5" id="KW-1133">Transmembrane helix</keyword>
<dbReference type="Pfam" id="PF04142">
    <property type="entry name" value="Nuc_sug_transp"/>
    <property type="match status" value="1"/>
</dbReference>
<dbReference type="Proteomes" id="UP000654075">
    <property type="component" value="Unassembled WGS sequence"/>
</dbReference>
<feature type="transmembrane region" description="Helical" evidence="5">
    <location>
        <begin position="161"/>
        <end position="182"/>
    </location>
</feature>
<feature type="transmembrane region" description="Helical" evidence="5">
    <location>
        <begin position="30"/>
        <end position="49"/>
    </location>
</feature>
<dbReference type="OMA" id="KECQASS"/>
<feature type="transmembrane region" description="Helical" evidence="5">
    <location>
        <begin position="242"/>
        <end position="259"/>
    </location>
</feature>
<accession>A0A813F4K3</accession>
<evidence type="ECO:0000256" key="3">
    <source>
        <dbReference type="ARBA" id="ARBA00022989"/>
    </source>
</evidence>
<keyword evidence="2 5" id="KW-0812">Transmembrane</keyword>
<evidence type="ECO:0000256" key="5">
    <source>
        <dbReference type="SAM" id="Phobius"/>
    </source>
</evidence>
<comment type="subcellular location">
    <subcellularLocation>
        <location evidence="1">Membrane</location>
        <topology evidence="1">Multi-pass membrane protein</topology>
    </subcellularLocation>
</comment>
<dbReference type="PANTHER" id="PTHR10231">
    <property type="entry name" value="NUCLEOTIDE-SUGAR TRANSMEMBRANE TRANSPORTER"/>
    <property type="match status" value="1"/>
</dbReference>
<dbReference type="EMBL" id="CAJNNV010022473">
    <property type="protein sequence ID" value="CAE8608135.1"/>
    <property type="molecule type" value="Genomic_DNA"/>
</dbReference>
<feature type="transmembrane region" description="Helical" evidence="5">
    <location>
        <begin position="298"/>
        <end position="318"/>
    </location>
</feature>
<gene>
    <name evidence="6" type="ORF">PGLA1383_LOCUS26019</name>
</gene>
<proteinExistence type="predicted"/>
<comment type="caution">
    <text evidence="6">The sequence shown here is derived from an EMBL/GenBank/DDBJ whole genome shotgun (WGS) entry which is preliminary data.</text>
</comment>
<keyword evidence="4 5" id="KW-0472">Membrane</keyword>
<feature type="transmembrane region" description="Helical" evidence="5">
    <location>
        <begin position="324"/>
        <end position="342"/>
    </location>
</feature>
<evidence type="ECO:0000313" key="6">
    <source>
        <dbReference type="EMBL" id="CAE8608135.1"/>
    </source>
</evidence>
<evidence type="ECO:0000256" key="2">
    <source>
        <dbReference type="ARBA" id="ARBA00022692"/>
    </source>
</evidence>
<dbReference type="GO" id="GO:0000139">
    <property type="term" value="C:Golgi membrane"/>
    <property type="evidence" value="ECO:0007669"/>
    <property type="project" value="InterPro"/>
</dbReference>
<evidence type="ECO:0000256" key="4">
    <source>
        <dbReference type="ARBA" id="ARBA00023136"/>
    </source>
</evidence>
<keyword evidence="7" id="KW-1185">Reference proteome</keyword>
<feature type="transmembrane region" description="Helical" evidence="5">
    <location>
        <begin position="69"/>
        <end position="87"/>
    </location>
</feature>
<evidence type="ECO:0008006" key="8">
    <source>
        <dbReference type="Google" id="ProtNLM"/>
    </source>
</evidence>